<accession>A0A0E4C874</accession>
<evidence type="ECO:0000259" key="1">
    <source>
        <dbReference type="Pfam" id="PF24963"/>
    </source>
</evidence>
<dbReference type="InterPro" id="IPR056670">
    <property type="entry name" value="DUF7768"/>
</dbReference>
<organism evidence="3 4">
    <name type="scientific">Syntrophomonas zehnderi OL-4</name>
    <dbReference type="NCBI Taxonomy" id="690567"/>
    <lineage>
        <taxon>Bacteria</taxon>
        <taxon>Bacillati</taxon>
        <taxon>Bacillota</taxon>
        <taxon>Clostridia</taxon>
        <taxon>Eubacteriales</taxon>
        <taxon>Syntrophomonadaceae</taxon>
        <taxon>Syntrophomonas</taxon>
    </lineage>
</organism>
<reference evidence="3 4" key="1">
    <citation type="submission" date="2015-03" db="EMBL/GenBank/DDBJ databases">
        <authorList>
            <person name="Strepis Nikolaos"/>
        </authorList>
    </citation>
    <scope>NUCLEOTIDE SEQUENCE [LARGE SCALE GENOMIC DNA]</scope>
    <source>
        <strain evidence="3 4">OL-4</strain>
    </source>
</reference>
<dbReference type="EMBL" id="CGIH01000018">
    <property type="protein sequence ID" value="CFX32111.1"/>
    <property type="molecule type" value="Genomic_DNA"/>
</dbReference>
<name>A0A0E4C874_9FIRM</name>
<dbReference type="EMBL" id="CGIH01000004">
    <property type="protein sequence ID" value="CFX07330.1"/>
    <property type="molecule type" value="Genomic_DNA"/>
</dbReference>
<dbReference type="Gene3D" id="3.40.50.10400">
    <property type="entry name" value="Hypothetical protein PA1492"/>
    <property type="match status" value="1"/>
</dbReference>
<dbReference type="OrthoDB" id="9807423at2"/>
<dbReference type="AlphaFoldDB" id="A0A0E4C874"/>
<evidence type="ECO:0000313" key="3">
    <source>
        <dbReference type="EMBL" id="CFX32111.1"/>
    </source>
</evidence>
<keyword evidence="4" id="KW-1185">Reference proteome</keyword>
<dbReference type="STRING" id="690567.407"/>
<gene>
    <name evidence="2" type="ORF">407</name>
    <name evidence="3" type="ORF">984</name>
</gene>
<evidence type="ECO:0000313" key="4">
    <source>
        <dbReference type="Proteomes" id="UP000045545"/>
    </source>
</evidence>
<evidence type="ECO:0000313" key="2">
    <source>
        <dbReference type="EMBL" id="CFX07330.1"/>
    </source>
</evidence>
<dbReference type="Pfam" id="PF24963">
    <property type="entry name" value="DUF7768"/>
    <property type="match status" value="1"/>
</dbReference>
<feature type="domain" description="DUF7768" evidence="1">
    <location>
        <begin position="38"/>
        <end position="135"/>
    </location>
</feature>
<dbReference type="Proteomes" id="UP000045545">
    <property type="component" value="Unassembled WGS sequence"/>
</dbReference>
<dbReference type="RefSeq" id="WP_046495156.1">
    <property type="nucleotide sequence ID" value="NZ_CGIH01000004.1"/>
</dbReference>
<proteinExistence type="predicted"/>
<protein>
    <submittedName>
        <fullName evidence="3">Uncharacterized</fullName>
    </submittedName>
</protein>
<sequence length="144" mass="16888">MWIDKYNSEGYYDPTTYEAMREILREELNRRYGTGYRPLVFICSPFAGNLEANTERAKHYCRFAVGQNAIPIAPHLLYPQFMDEHDPDSRKLGLFFGRVLLGKCQELWVFGDTVSEGMSYEIRKAQKRNIPIRYFTEDCEVKAI</sequence>